<dbReference type="STRING" id="1397108.IMCC12053_2010"/>
<dbReference type="Proteomes" id="UP000064920">
    <property type="component" value="Chromosome"/>
</dbReference>
<accession>A0A0N7HIR5</accession>
<name>A0A0N7HIR5_9RHOB</name>
<dbReference type="EMBL" id="CP012023">
    <property type="protein sequence ID" value="ALI55957.1"/>
    <property type="molecule type" value="Genomic_DNA"/>
</dbReference>
<protein>
    <submittedName>
        <fullName evidence="1">Uncharacterized protein</fullName>
    </submittedName>
</protein>
<gene>
    <name evidence="1" type="ORF">IMCC12053_2010</name>
</gene>
<reference evidence="2" key="1">
    <citation type="submission" date="2015-05" db="EMBL/GenBank/DDBJ databases">
        <authorList>
            <person name="Oh H.-M."/>
            <person name="Yang J.-A."/>
            <person name="Cho J.-C."/>
            <person name="Kang I."/>
        </authorList>
    </citation>
    <scope>NUCLEOTIDE SEQUENCE [LARGE SCALE GENOMIC DNA]</scope>
    <source>
        <strain evidence="2">IMCC 12053</strain>
    </source>
</reference>
<organism evidence="1 2">
    <name type="scientific">Celeribacter marinus</name>
    <dbReference type="NCBI Taxonomy" id="1397108"/>
    <lineage>
        <taxon>Bacteria</taxon>
        <taxon>Pseudomonadati</taxon>
        <taxon>Pseudomonadota</taxon>
        <taxon>Alphaproteobacteria</taxon>
        <taxon>Rhodobacterales</taxon>
        <taxon>Roseobacteraceae</taxon>
        <taxon>Celeribacter</taxon>
    </lineage>
</organism>
<evidence type="ECO:0000313" key="1">
    <source>
        <dbReference type="EMBL" id="ALI55957.1"/>
    </source>
</evidence>
<dbReference type="AlphaFoldDB" id="A0A0N7HIR5"/>
<dbReference type="OrthoDB" id="7855634at2"/>
<evidence type="ECO:0000313" key="2">
    <source>
        <dbReference type="Proteomes" id="UP000064920"/>
    </source>
</evidence>
<dbReference type="PATRIC" id="fig|1397108.4.peg.2053"/>
<dbReference type="KEGG" id="cmar:IMCC12053_2010"/>
<dbReference type="RefSeq" id="WP_062218577.1">
    <property type="nucleotide sequence ID" value="NZ_CP012023.1"/>
</dbReference>
<sequence length="76" mass="7959">MSQTPSFVIINDNGAAVRAQINQIVAALRSTSSGVDEPAATAPGMLWLDTSTTPPTLKLRNLADAAFEPLLDGGEY</sequence>
<keyword evidence="2" id="KW-1185">Reference proteome</keyword>
<proteinExistence type="predicted"/>